<dbReference type="SUPFAM" id="SSF53098">
    <property type="entry name" value="Ribonuclease H-like"/>
    <property type="match status" value="1"/>
</dbReference>
<dbReference type="Pfam" id="PF00929">
    <property type="entry name" value="RNase_T"/>
    <property type="match status" value="1"/>
</dbReference>
<dbReference type="SMART" id="SM00479">
    <property type="entry name" value="EXOIII"/>
    <property type="match status" value="1"/>
</dbReference>
<dbReference type="CDD" id="cd10434">
    <property type="entry name" value="GIY-YIG_UvrC_Cho"/>
    <property type="match status" value="1"/>
</dbReference>
<evidence type="ECO:0000313" key="3">
    <source>
        <dbReference type="EMBL" id="MFB9377722.1"/>
    </source>
</evidence>
<dbReference type="Gene3D" id="3.30.420.10">
    <property type="entry name" value="Ribonuclease H-like superfamily/Ribonuclease H"/>
    <property type="match status" value="1"/>
</dbReference>
<dbReference type="Pfam" id="PF01541">
    <property type="entry name" value="GIY-YIG"/>
    <property type="match status" value="1"/>
</dbReference>
<dbReference type="PANTHER" id="PTHR30562:SF1">
    <property type="entry name" value="UVRABC SYSTEM PROTEIN C"/>
    <property type="match status" value="1"/>
</dbReference>
<dbReference type="Proteomes" id="UP001589748">
    <property type="component" value="Unassembled WGS sequence"/>
</dbReference>
<dbReference type="NCBIfam" id="TIGR00573">
    <property type="entry name" value="dnaq"/>
    <property type="match status" value="1"/>
</dbReference>
<dbReference type="SUPFAM" id="SSF82771">
    <property type="entry name" value="GIY-YIG endonuclease"/>
    <property type="match status" value="1"/>
</dbReference>
<reference evidence="3 4" key="1">
    <citation type="submission" date="2024-09" db="EMBL/GenBank/DDBJ databases">
        <authorList>
            <person name="Sun Q."/>
            <person name="Mori K."/>
        </authorList>
    </citation>
    <scope>NUCLEOTIDE SEQUENCE [LARGE SCALE GENOMIC DNA]</scope>
    <source>
        <strain evidence="3 4">TISTR 1856</strain>
    </source>
</reference>
<proteinExistence type="predicted"/>
<organism evidence="3 4">
    <name type="scientific">Kineococcus gynurae</name>
    <dbReference type="NCBI Taxonomy" id="452979"/>
    <lineage>
        <taxon>Bacteria</taxon>
        <taxon>Bacillati</taxon>
        <taxon>Actinomycetota</taxon>
        <taxon>Actinomycetes</taxon>
        <taxon>Kineosporiales</taxon>
        <taxon>Kineosporiaceae</taxon>
        <taxon>Kineococcus</taxon>
    </lineage>
</organism>
<dbReference type="InterPro" id="IPR006054">
    <property type="entry name" value="DnaQ"/>
</dbReference>
<dbReference type="NCBIfam" id="NF005905">
    <property type="entry name" value="PRK07883.1-3"/>
    <property type="match status" value="1"/>
</dbReference>
<dbReference type="PANTHER" id="PTHR30562">
    <property type="entry name" value="UVRC/OXIDOREDUCTASE"/>
    <property type="match status" value="1"/>
</dbReference>
<dbReference type="InterPro" id="IPR047296">
    <property type="entry name" value="GIY-YIG_UvrC_Cho"/>
</dbReference>
<dbReference type="InterPro" id="IPR050066">
    <property type="entry name" value="UvrABC_protein_C"/>
</dbReference>
<dbReference type="NCBIfam" id="NF005907">
    <property type="entry name" value="PRK07883.1-5"/>
    <property type="match status" value="1"/>
</dbReference>
<protein>
    <submittedName>
        <fullName evidence="3">DEDD exonuclease domain-containing protein</fullName>
    </submittedName>
</protein>
<dbReference type="InterPro" id="IPR013520">
    <property type="entry name" value="Ribonucl_H"/>
</dbReference>
<accession>A0ABV5LUG2</accession>
<dbReference type="GO" id="GO:0004527">
    <property type="term" value="F:exonuclease activity"/>
    <property type="evidence" value="ECO:0007669"/>
    <property type="project" value="UniProtKB-KW"/>
</dbReference>
<dbReference type="SMART" id="SM00465">
    <property type="entry name" value="GIYc"/>
    <property type="match status" value="1"/>
</dbReference>
<evidence type="ECO:0000259" key="2">
    <source>
        <dbReference type="PROSITE" id="PS50164"/>
    </source>
</evidence>
<keyword evidence="3" id="KW-0540">Nuclease</keyword>
<dbReference type="InterPro" id="IPR000305">
    <property type="entry name" value="GIY-YIG_endonuc"/>
</dbReference>
<sequence>MTVRTTGPGFLQTGFDELGRLLSETTFVVVDLETTGGPPAEAGITEIGAVKVRGGEVLGEFQTLVRPPGTIPAYVQALTGITTRMVAGAPSPEQVLPSFLEFARGAVLVAHNASYDTGFLAAACRRVQLSWPAFEVVDTVALARRVVDRDEARNHRLGTLAALFGSATTPDHRALTDARATVDVLHALLGRLGNRGVHTVEDLRALTATVAPARREKRHLAVGLPSAPGVYQFRDAADRVLYVGTSVDVRRRVGSYFTAAETRARMTEMVRAATRVVPVVCETPLEARVREVRLIAEHEPPYNRRSRRPDRVVWLRLTDEAFPRLSITRSGPAGPGVGTHLGPFRSSARAELARAALHEAIPLRRCTRRLARRPRAGGEACVLLDLGRCGAPCLGADGGGQDAESYAGLVAATRAALAGAAEAPVRSALTRMRRLAEQERFEEAAEARDRLEAYLRAGERAERRAPLTGLAELVAARRSRPAPGWPQGGWELVLIRFGRLAGTTLTPRGADPMPYVRALQATGEVVAPGPPGTTLLEETDALLGWLEQPGTRLVETTGAEESPWTCPVRGAGWARAVALAAP</sequence>
<feature type="domain" description="UVR" evidence="1">
    <location>
        <begin position="422"/>
        <end position="457"/>
    </location>
</feature>
<feature type="domain" description="GIY-YIG" evidence="2">
    <location>
        <begin position="226"/>
        <end position="304"/>
    </location>
</feature>
<dbReference type="EMBL" id="JBHMDM010000007">
    <property type="protein sequence ID" value="MFB9377722.1"/>
    <property type="molecule type" value="Genomic_DNA"/>
</dbReference>
<dbReference type="InterPro" id="IPR035901">
    <property type="entry name" value="GIY-YIG_endonuc_sf"/>
</dbReference>
<comment type="caution">
    <text evidence="3">The sequence shown here is derived from an EMBL/GenBank/DDBJ whole genome shotgun (WGS) entry which is preliminary data.</text>
</comment>
<dbReference type="PROSITE" id="PS50164">
    <property type="entry name" value="GIY_YIG"/>
    <property type="match status" value="1"/>
</dbReference>
<dbReference type="InterPro" id="IPR001943">
    <property type="entry name" value="UVR_dom"/>
</dbReference>
<evidence type="ECO:0000313" key="4">
    <source>
        <dbReference type="Proteomes" id="UP001589748"/>
    </source>
</evidence>
<dbReference type="PROSITE" id="PS50151">
    <property type="entry name" value="UVR"/>
    <property type="match status" value="1"/>
</dbReference>
<gene>
    <name evidence="3" type="ORF">ACFFVI_12165</name>
</gene>
<name>A0ABV5LUG2_9ACTN</name>
<dbReference type="InterPro" id="IPR012337">
    <property type="entry name" value="RNaseH-like_sf"/>
</dbReference>
<evidence type="ECO:0000259" key="1">
    <source>
        <dbReference type="PROSITE" id="PS50151"/>
    </source>
</evidence>
<dbReference type="Gene3D" id="3.40.1440.10">
    <property type="entry name" value="GIY-YIG endonuclease"/>
    <property type="match status" value="1"/>
</dbReference>
<keyword evidence="4" id="KW-1185">Reference proteome</keyword>
<keyword evidence="3" id="KW-0269">Exonuclease</keyword>
<dbReference type="RefSeq" id="WP_380137956.1">
    <property type="nucleotide sequence ID" value="NZ_JBHLUI010000008.1"/>
</dbReference>
<keyword evidence="3" id="KW-0378">Hydrolase</keyword>
<dbReference type="InterPro" id="IPR036397">
    <property type="entry name" value="RNaseH_sf"/>
</dbReference>
<dbReference type="CDD" id="cd06127">
    <property type="entry name" value="DEDDh"/>
    <property type="match status" value="1"/>
</dbReference>